<dbReference type="AlphaFoldDB" id="A0A1A8Y156"/>
<evidence type="ECO:0000313" key="2">
    <source>
        <dbReference type="Proteomes" id="UP000199600"/>
    </source>
</evidence>
<dbReference type="NCBIfam" id="TIGR04387">
    <property type="entry name" value="capsid_maj_N4"/>
    <property type="match status" value="1"/>
</dbReference>
<reference evidence="1 2" key="1">
    <citation type="submission" date="2016-06" db="EMBL/GenBank/DDBJ databases">
        <authorList>
            <person name="Kjaerup R.B."/>
            <person name="Dalgaard T.S."/>
            <person name="Juul-Madsen H.R."/>
        </authorList>
    </citation>
    <scope>NUCLEOTIDE SEQUENCE [LARGE SCALE GENOMIC DNA]</scope>
    <source>
        <strain evidence="1">2</strain>
    </source>
</reference>
<dbReference type="EMBL" id="FLQY01000364">
    <property type="protein sequence ID" value="SBT10676.1"/>
    <property type="molecule type" value="Genomic_DNA"/>
</dbReference>
<evidence type="ECO:0000313" key="1">
    <source>
        <dbReference type="EMBL" id="SBT10676.1"/>
    </source>
</evidence>
<dbReference type="RefSeq" id="WP_186412249.1">
    <property type="nucleotide sequence ID" value="NZ_FLQY01000364.1"/>
</dbReference>
<gene>
    <name evidence="1" type="ORF">PROAA_610036</name>
</gene>
<accession>A0A1A8Y156</accession>
<evidence type="ECO:0008006" key="3">
    <source>
        <dbReference type="Google" id="ProtNLM"/>
    </source>
</evidence>
<name>A0A1A8Y156_9RHOO</name>
<organism evidence="1 2">
    <name type="scientific">Candidatus Propionivibrio aalborgensis</name>
    <dbReference type="NCBI Taxonomy" id="1860101"/>
    <lineage>
        <taxon>Bacteria</taxon>
        <taxon>Pseudomonadati</taxon>
        <taxon>Pseudomonadota</taxon>
        <taxon>Betaproteobacteria</taxon>
        <taxon>Rhodocyclales</taxon>
        <taxon>Rhodocyclaceae</taxon>
        <taxon>Propionivibrio</taxon>
    </lineage>
</organism>
<keyword evidence="2" id="KW-1185">Reference proteome</keyword>
<sequence>MASFDYASPAGRINKFKGEILAHAIPVEVLGITGAQKEVPKNNGKTVMYRRYLPYGGALTNFNTINRMDTTAAAHVLTEGTTPTADTMIPQDITVTLNQYGCLYQVSDQVVDTYEDDVPAEMKKQCGERVGLVRELVRFGVVKASTNISYPGAIVSRVTINKAIDLNTLRKVSRNLQANHAKRITGILAPSANIATKPVEAGYLVFCHSDCEADFRNMAGFTPVAAYGSRKPVHEQELGTVENFRIICSPELASYPSAGIAGASGLSPALYSAAAGAVDVYPIIVCGENAWGQVALRGDMSLDPTWIPPGQKTKSDPLGQRGYVGAKFYFNCTSLNDGWLAVIEAGVTAL</sequence>
<protein>
    <recommendedName>
        <fullName evidence="3">N4-gp56 family major capsid protein</fullName>
    </recommendedName>
</protein>
<proteinExistence type="predicted"/>
<dbReference type="Proteomes" id="UP000199600">
    <property type="component" value="Unassembled WGS sequence"/>
</dbReference>